<evidence type="ECO:0000256" key="1">
    <source>
        <dbReference type="ARBA" id="ARBA00022737"/>
    </source>
</evidence>
<dbReference type="Pfam" id="PF13041">
    <property type="entry name" value="PPR_2"/>
    <property type="match status" value="2"/>
</dbReference>
<gene>
    <name evidence="3" type="ORF">PanWU01x14_004610</name>
</gene>
<evidence type="ECO:0000313" key="4">
    <source>
        <dbReference type="Proteomes" id="UP000237105"/>
    </source>
</evidence>
<dbReference type="Proteomes" id="UP000237105">
    <property type="component" value="Unassembled WGS sequence"/>
</dbReference>
<dbReference type="Gene3D" id="1.25.40.10">
    <property type="entry name" value="Tetratricopeptide repeat domain"/>
    <property type="match status" value="3"/>
</dbReference>
<organism evidence="3 4">
    <name type="scientific">Parasponia andersonii</name>
    <name type="common">Sponia andersonii</name>
    <dbReference type="NCBI Taxonomy" id="3476"/>
    <lineage>
        <taxon>Eukaryota</taxon>
        <taxon>Viridiplantae</taxon>
        <taxon>Streptophyta</taxon>
        <taxon>Embryophyta</taxon>
        <taxon>Tracheophyta</taxon>
        <taxon>Spermatophyta</taxon>
        <taxon>Magnoliopsida</taxon>
        <taxon>eudicotyledons</taxon>
        <taxon>Gunneridae</taxon>
        <taxon>Pentapetalae</taxon>
        <taxon>rosids</taxon>
        <taxon>fabids</taxon>
        <taxon>Rosales</taxon>
        <taxon>Cannabaceae</taxon>
        <taxon>Parasponia</taxon>
    </lineage>
</organism>
<dbReference type="InterPro" id="IPR044578">
    <property type="entry name" value="BIR6-like"/>
</dbReference>
<dbReference type="EMBL" id="JXTB01000002">
    <property type="protein sequence ID" value="PON80011.1"/>
    <property type="molecule type" value="Genomic_DNA"/>
</dbReference>
<name>A0A2P5E3A8_PARAD</name>
<dbReference type="GO" id="GO:0008380">
    <property type="term" value="P:RNA splicing"/>
    <property type="evidence" value="ECO:0007669"/>
    <property type="project" value="InterPro"/>
</dbReference>
<comment type="caution">
    <text evidence="3">The sequence shown here is derived from an EMBL/GenBank/DDBJ whole genome shotgun (WGS) entry which is preliminary data.</text>
</comment>
<keyword evidence="1" id="KW-0677">Repeat</keyword>
<dbReference type="PROSITE" id="PS51375">
    <property type="entry name" value="PPR"/>
    <property type="match status" value="6"/>
</dbReference>
<feature type="repeat" description="PPR" evidence="2">
    <location>
        <begin position="302"/>
        <end position="336"/>
    </location>
</feature>
<reference evidence="4" key="1">
    <citation type="submission" date="2016-06" db="EMBL/GenBank/DDBJ databases">
        <title>Parallel loss of symbiosis genes in relatives of nitrogen-fixing non-legume Parasponia.</title>
        <authorList>
            <person name="Van Velzen R."/>
            <person name="Holmer R."/>
            <person name="Bu F."/>
            <person name="Rutten L."/>
            <person name="Van Zeijl A."/>
            <person name="Liu W."/>
            <person name="Santuari L."/>
            <person name="Cao Q."/>
            <person name="Sharma T."/>
            <person name="Shen D."/>
            <person name="Roswanjaya Y."/>
            <person name="Wardhani T."/>
            <person name="Kalhor M.S."/>
            <person name="Jansen J."/>
            <person name="Van den Hoogen J."/>
            <person name="Gungor B."/>
            <person name="Hartog M."/>
            <person name="Hontelez J."/>
            <person name="Verver J."/>
            <person name="Yang W.-C."/>
            <person name="Schijlen E."/>
            <person name="Repin R."/>
            <person name="Schilthuizen M."/>
            <person name="Schranz E."/>
            <person name="Heidstra R."/>
            <person name="Miyata K."/>
            <person name="Fedorova E."/>
            <person name="Kohlen W."/>
            <person name="Bisseling T."/>
            <person name="Smit S."/>
            <person name="Geurts R."/>
        </authorList>
    </citation>
    <scope>NUCLEOTIDE SEQUENCE [LARGE SCALE GENOMIC DNA]</scope>
    <source>
        <strain evidence="4">cv. WU1-14</strain>
    </source>
</reference>
<sequence>MLSRLQQTARLFSIPKNNSNASRYLLLDSLCTRSTDSTQLTESPELPSWVRFVSPTATADAEEDDDFVIPSLASWVDTRRLVQPLKQVQQFLSEATESDVDKFSKILKVRYSSHIEVVQALNGCGLSLSDSTVEQILKRFRNDWVPAFGFFIWAKDQTGYRHSPESYNFIADILGKSEKFQLLWELIEEMKHLDGYISLATMTKVIRRLARARLYGEAIDVFRGIEKFGLSKDISGLNILMDSLVKENSVEHAHEVFLEYKDSIPVNTQSFNILIHGWCKARKLDTARKTLEDMEKHEFQPNALSYTSLIECYCRDKDFRKVDAVLDEMKVKGCSPTVVTYTILMHALGKAKQLNEALEVYEKMKENGCIPDIPFYNSLIFILGKAGRLKDAHDLFDDMPKQGATPNVETYNTLISSFCDHSQEENALKLLKKMEEDTCKPDLQTYVPLLKMCCKKKRMKVLYFLLNHMFINDLSMEVAIYTLLINGLCKSGKVEHACSFFEELVLKEMVPQDSTYERLKKKLEDKNMVEAKENIEKLMLKAKERIS</sequence>
<dbReference type="InterPro" id="IPR011990">
    <property type="entry name" value="TPR-like_helical_dom_sf"/>
</dbReference>
<dbReference type="OrthoDB" id="185373at2759"/>
<feature type="repeat" description="PPR" evidence="2">
    <location>
        <begin position="372"/>
        <end position="406"/>
    </location>
</feature>
<dbReference type="InterPro" id="IPR002885">
    <property type="entry name" value="PPR_rpt"/>
</dbReference>
<dbReference type="PANTHER" id="PTHR47003:SF2">
    <property type="entry name" value="OS01G0970900 PROTEIN"/>
    <property type="match status" value="1"/>
</dbReference>
<dbReference type="Pfam" id="PF01535">
    <property type="entry name" value="PPR"/>
    <property type="match status" value="1"/>
</dbReference>
<feature type="repeat" description="PPR" evidence="2">
    <location>
        <begin position="267"/>
        <end position="301"/>
    </location>
</feature>
<evidence type="ECO:0000256" key="2">
    <source>
        <dbReference type="PROSITE-ProRule" id="PRU00708"/>
    </source>
</evidence>
<dbReference type="AlphaFoldDB" id="A0A2P5E3A8"/>
<protein>
    <submittedName>
        <fullName evidence="3">Pentatricopeptide repeat</fullName>
    </submittedName>
</protein>
<keyword evidence="4" id="KW-1185">Reference proteome</keyword>
<dbReference type="NCBIfam" id="TIGR00756">
    <property type="entry name" value="PPR"/>
    <property type="match status" value="6"/>
</dbReference>
<feature type="repeat" description="PPR" evidence="2">
    <location>
        <begin position="407"/>
        <end position="441"/>
    </location>
</feature>
<evidence type="ECO:0000313" key="3">
    <source>
        <dbReference type="EMBL" id="PON80011.1"/>
    </source>
</evidence>
<feature type="repeat" description="PPR" evidence="2">
    <location>
        <begin position="337"/>
        <end position="371"/>
    </location>
</feature>
<dbReference type="Pfam" id="PF12854">
    <property type="entry name" value="PPR_1"/>
    <property type="match status" value="2"/>
</dbReference>
<dbReference type="PANTHER" id="PTHR47003">
    <property type="entry name" value="OS01G0970900 PROTEIN"/>
    <property type="match status" value="1"/>
</dbReference>
<accession>A0A2P5E3A8</accession>
<proteinExistence type="predicted"/>
<feature type="repeat" description="PPR" evidence="2">
    <location>
        <begin position="477"/>
        <end position="511"/>
    </location>
</feature>